<evidence type="ECO:0000256" key="7">
    <source>
        <dbReference type="ARBA" id="ARBA00023034"/>
    </source>
</evidence>
<comment type="subcellular location">
    <subcellularLocation>
        <location evidence="1 9">Golgi apparatus</location>
        <location evidence="1 9">Golgi stack membrane</location>
        <topology evidence="1 9">Single-pass type II membrane protein</topology>
    </subcellularLocation>
</comment>
<keyword evidence="7 9" id="KW-0333">Golgi apparatus</keyword>
<dbReference type="GO" id="GO:0047238">
    <property type="term" value="F:glucuronosyl-N-acetylgalactosaminyl-proteoglycan 4-beta-N-acetylgalactosaminyltransferase activity"/>
    <property type="evidence" value="ECO:0007669"/>
    <property type="project" value="TreeGrafter"/>
</dbReference>
<dbReference type="Gene3D" id="3.90.550.50">
    <property type="match status" value="1"/>
</dbReference>
<name>A0A9X6RLM4_HYPEX</name>
<dbReference type="Pfam" id="PF05679">
    <property type="entry name" value="CHGN"/>
    <property type="match status" value="1"/>
</dbReference>
<keyword evidence="5 9" id="KW-0735">Signal-anchor</keyword>
<dbReference type="Proteomes" id="UP000192578">
    <property type="component" value="Unassembled WGS sequence"/>
</dbReference>
<evidence type="ECO:0000256" key="8">
    <source>
        <dbReference type="ARBA" id="ARBA00023136"/>
    </source>
</evidence>
<accession>A0A9X6RLM4</accession>
<dbReference type="EC" id="2.4.1.-" evidence="9"/>
<gene>
    <name evidence="10" type="ORF">BV898_17029</name>
</gene>
<proteinExistence type="inferred from homology"/>
<evidence type="ECO:0000313" key="10">
    <source>
        <dbReference type="EMBL" id="OWA52578.1"/>
    </source>
</evidence>
<dbReference type="EMBL" id="MTYJ01000275">
    <property type="protein sequence ID" value="OWA52578.1"/>
    <property type="molecule type" value="Genomic_DNA"/>
</dbReference>
<protein>
    <recommendedName>
        <fullName evidence="9">Hexosyltransferase</fullName>
        <ecNumber evidence="9">2.4.1.-</ecNumber>
    </recommendedName>
</protein>
<dbReference type="AlphaFoldDB" id="A0A9X6RLM4"/>
<keyword evidence="11" id="KW-1185">Reference proteome</keyword>
<evidence type="ECO:0000313" key="11">
    <source>
        <dbReference type="Proteomes" id="UP000192578"/>
    </source>
</evidence>
<keyword evidence="8" id="KW-0472">Membrane</keyword>
<evidence type="ECO:0000256" key="9">
    <source>
        <dbReference type="RuleBase" id="RU364016"/>
    </source>
</evidence>
<keyword evidence="6" id="KW-1133">Transmembrane helix</keyword>
<dbReference type="OrthoDB" id="9985088at2759"/>
<dbReference type="InterPro" id="IPR051227">
    <property type="entry name" value="CS_glycosyltransferase"/>
</dbReference>
<evidence type="ECO:0000256" key="3">
    <source>
        <dbReference type="ARBA" id="ARBA00022679"/>
    </source>
</evidence>
<keyword evidence="3 9" id="KW-0808">Transferase</keyword>
<keyword evidence="4" id="KW-0812">Transmembrane</keyword>
<dbReference type="PANTHER" id="PTHR12369">
    <property type="entry name" value="CHONDROITIN SYNTHASE"/>
    <property type="match status" value="1"/>
</dbReference>
<evidence type="ECO:0000256" key="1">
    <source>
        <dbReference type="ARBA" id="ARBA00004447"/>
    </source>
</evidence>
<evidence type="ECO:0000256" key="4">
    <source>
        <dbReference type="ARBA" id="ARBA00022692"/>
    </source>
</evidence>
<dbReference type="PANTHER" id="PTHR12369:SF13">
    <property type="entry name" value="HEXOSYLTRANSFERASE"/>
    <property type="match status" value="1"/>
</dbReference>
<reference evidence="11" key="1">
    <citation type="submission" date="2017-01" db="EMBL/GenBank/DDBJ databases">
        <title>Comparative genomics of anhydrobiosis in the tardigrade Hypsibius dujardini.</title>
        <authorList>
            <person name="Yoshida Y."/>
            <person name="Koutsovoulos G."/>
            <person name="Laetsch D."/>
            <person name="Stevens L."/>
            <person name="Kumar S."/>
            <person name="Horikawa D."/>
            <person name="Ishino K."/>
            <person name="Komine S."/>
            <person name="Tomita M."/>
            <person name="Blaxter M."/>
            <person name="Arakawa K."/>
        </authorList>
    </citation>
    <scope>NUCLEOTIDE SEQUENCE [LARGE SCALE GENOMIC DNA]</scope>
    <source>
        <strain evidence="11">Z151</strain>
    </source>
</reference>
<comment type="similarity">
    <text evidence="2 9">Belongs to the chondroitin N-acetylgalactosaminyltransferase family.</text>
</comment>
<dbReference type="InterPro" id="IPR008428">
    <property type="entry name" value="Chond_GalNAc"/>
</dbReference>
<sequence>MEKKTKPKAKTKSTTPTFGVPDFLRPIWSCTRRGRMWASSRKGAPQLIGMLLGVIIAHHLRPARSCRSEILGAVPDRSRNGIPASDGLDKLPLPAAVNLGNEDFEPNVILDGQQKIPPDVQKAQKPVRPRYYDSELGMHETLFVAVASGATTLPTLGVAFNLTTAHYLPRLSFFINAVQPDVWARFQNLTMNIVRSSETGDKIHPMLILRFLVENHMETFDWFFIAPDSTYIRGKELLEFVKKISVGKVIYLGVPSAKTETGYCDFSAGILISQAMLMGIAENLPWCMENARLKDFTESIGKCIVHIFGLRCGQFAEASPFVAFPVTDSKPLDSQDSTAELVDAEDNLQSAVAIYPLSEPKHFYRLHLELSQRKIGEIQQLIEEVQEDIVKQSPHTPGGGADLQWPIGINPPAIPKDRFDVIEWTYFNETHLFRPDDFRVAVRLVGSFLKSVEQVMAFAKTSIEERQAKLEVKISGEIRLLNGYVRFDPTRGIEYILDLAFEVAGSTKEEVRTLRLLRSLGQMEQIFLPFVTENSRVHLTVTIGAEDIPVALDFLKVFTKVHLEAQDNVFFMVVLIYGPNDPGKESPNDVFLKIKAEAKDIDKRYSKTLGTRLGWVSIRNPLTVPPSEFAIMDIVARKFSKDSIVFRCDVNFIPSVELLNRIRLTTIPGTQAYFPMPFVQYKPSIIYQAHPYPADFDVKRQFGHYDRDSVYFAAFFVSDYTAARRNEAENWPLVTADRDLLREYPRPNRHGQVYDLYTLFLSSPLHVFRGVEPALKVKFALLRCDRDDDPGMELRLRERCERRRLASLANKQQLAMFIAHQEHAKEMSLSTRNATV</sequence>
<organism evidence="10 11">
    <name type="scientific">Hypsibius exemplaris</name>
    <name type="common">Freshwater tardigrade</name>
    <dbReference type="NCBI Taxonomy" id="2072580"/>
    <lineage>
        <taxon>Eukaryota</taxon>
        <taxon>Metazoa</taxon>
        <taxon>Ecdysozoa</taxon>
        <taxon>Tardigrada</taxon>
        <taxon>Eutardigrada</taxon>
        <taxon>Parachela</taxon>
        <taxon>Hypsibioidea</taxon>
        <taxon>Hypsibiidae</taxon>
        <taxon>Hypsibius</taxon>
    </lineage>
</organism>
<evidence type="ECO:0000256" key="5">
    <source>
        <dbReference type="ARBA" id="ARBA00022968"/>
    </source>
</evidence>
<comment type="caution">
    <text evidence="10">The sequence shown here is derived from an EMBL/GenBank/DDBJ whole genome shotgun (WGS) entry which is preliminary data.</text>
</comment>
<evidence type="ECO:0000256" key="2">
    <source>
        <dbReference type="ARBA" id="ARBA00009239"/>
    </source>
</evidence>
<evidence type="ECO:0000256" key="6">
    <source>
        <dbReference type="ARBA" id="ARBA00022989"/>
    </source>
</evidence>
<dbReference type="GO" id="GO:0032580">
    <property type="term" value="C:Golgi cisterna membrane"/>
    <property type="evidence" value="ECO:0007669"/>
    <property type="project" value="UniProtKB-SubCell"/>
</dbReference>